<dbReference type="PROSITE" id="PS51708">
    <property type="entry name" value="CHAD"/>
    <property type="match status" value="1"/>
</dbReference>
<dbReference type="InterPro" id="IPR038186">
    <property type="entry name" value="CHAD_dom_sf"/>
</dbReference>
<comment type="caution">
    <text evidence="3">The sequence shown here is derived from an EMBL/GenBank/DDBJ whole genome shotgun (WGS) entry which is preliminary data.</text>
</comment>
<dbReference type="InterPro" id="IPR007899">
    <property type="entry name" value="CHAD_dom"/>
</dbReference>
<dbReference type="Gene3D" id="2.40.320.10">
    <property type="entry name" value="Hypothetical Protein Pfu-838710-001"/>
    <property type="match status" value="1"/>
</dbReference>
<evidence type="ECO:0000313" key="4">
    <source>
        <dbReference type="Proteomes" id="UP001595453"/>
    </source>
</evidence>
<dbReference type="Proteomes" id="UP001595453">
    <property type="component" value="Unassembled WGS sequence"/>
</dbReference>
<sequence length="506" mass="58111">MDTEIELKFLLSDNEVPLIPGLLMQFAKTVNNKPTKQLQNAYFDTPERTLRQFDIGLRTRCCNDECEQTIKLAGEVVGGLHQRPEYNLPISGGRPSIQDFDASIWPAGFDVADIAARLQPIFSTNFTRRKWLVETDQGSVIEVVLDKGEITTGKQSEPISELEIELVEGDREDIFAFAEHLIGQLGVRLGLYSKAARGYRLADGKPLTASHALGFVPLERSATQEEALIAVVGYAIRFVQKHEQCYFDEPKLKTLKRLLDGIALIRHSFWLFDEIVDKSSTEAIRKELKWLIAELSWVENAIQLRTYSSKRHAYYKKINNAPELAQVINDLQDVQPSITDMQDLFHCSRYNRLLLSLTRWLVDKSWRKSWNQKAVMAADKPVLEVAGQLFNRDWQEMRELMRADKSFTAQDYLQLKPHLESTMQNGNCLGALFDKEARRAFRTPWIDIVYGVYELQTLAYLKQLCHSQGDEQLEEIQAWLDQKSGFLVSAMEQSRIASLDNQPYWR</sequence>
<proteinExistence type="predicted"/>
<evidence type="ECO:0000259" key="2">
    <source>
        <dbReference type="PROSITE" id="PS51708"/>
    </source>
</evidence>
<protein>
    <submittedName>
        <fullName evidence="3">CYTH domain-containing protein</fullName>
    </submittedName>
</protein>
<dbReference type="InterPro" id="IPR023577">
    <property type="entry name" value="CYTH_domain"/>
</dbReference>
<dbReference type="InterPro" id="IPR033469">
    <property type="entry name" value="CYTH-like_dom_sf"/>
</dbReference>
<evidence type="ECO:0000313" key="3">
    <source>
        <dbReference type="EMBL" id="MFC3033476.1"/>
    </source>
</evidence>
<feature type="domain" description="CYTH" evidence="1">
    <location>
        <begin position="2"/>
        <end position="205"/>
    </location>
</feature>
<dbReference type="PANTHER" id="PTHR39569">
    <property type="entry name" value="INORGANIC TRIPHOSPHATASE"/>
    <property type="match status" value="1"/>
</dbReference>
<name>A0ABV7CLZ7_9GAMM</name>
<dbReference type="Pfam" id="PF01928">
    <property type="entry name" value="CYTH"/>
    <property type="match status" value="1"/>
</dbReference>
<dbReference type="SUPFAM" id="SSF55154">
    <property type="entry name" value="CYTH-like phosphatases"/>
    <property type="match status" value="1"/>
</dbReference>
<dbReference type="Pfam" id="PF05235">
    <property type="entry name" value="CHAD"/>
    <property type="match status" value="1"/>
</dbReference>
<accession>A0ABV7CLZ7</accession>
<feature type="domain" description="CHAD" evidence="2">
    <location>
        <begin position="221"/>
        <end position="484"/>
    </location>
</feature>
<reference evidence="4" key="1">
    <citation type="journal article" date="2019" name="Int. J. Syst. Evol. Microbiol.">
        <title>The Global Catalogue of Microorganisms (GCM) 10K type strain sequencing project: providing services to taxonomists for standard genome sequencing and annotation.</title>
        <authorList>
            <consortium name="The Broad Institute Genomics Platform"/>
            <consortium name="The Broad Institute Genome Sequencing Center for Infectious Disease"/>
            <person name="Wu L."/>
            <person name="Ma J."/>
        </authorList>
    </citation>
    <scope>NUCLEOTIDE SEQUENCE [LARGE SCALE GENOMIC DNA]</scope>
    <source>
        <strain evidence="4">KCTC 42730</strain>
    </source>
</reference>
<dbReference type="PROSITE" id="PS51707">
    <property type="entry name" value="CYTH"/>
    <property type="match status" value="1"/>
</dbReference>
<dbReference type="Gene3D" id="1.40.20.10">
    <property type="entry name" value="CHAD domain"/>
    <property type="match status" value="1"/>
</dbReference>
<dbReference type="InterPro" id="IPR039013">
    <property type="entry name" value="YgiF"/>
</dbReference>
<evidence type="ECO:0000259" key="1">
    <source>
        <dbReference type="PROSITE" id="PS51707"/>
    </source>
</evidence>
<dbReference type="CDD" id="cd07756">
    <property type="entry name" value="CYTH-like_Pase_CHAD"/>
    <property type="match status" value="1"/>
</dbReference>
<dbReference type="RefSeq" id="WP_377124994.1">
    <property type="nucleotide sequence ID" value="NZ_JBHRSD010000022.1"/>
</dbReference>
<dbReference type="PANTHER" id="PTHR39569:SF1">
    <property type="entry name" value="INORGANIC TRIPHOSPHATASE"/>
    <property type="match status" value="1"/>
</dbReference>
<dbReference type="EMBL" id="JBHRSD010000022">
    <property type="protein sequence ID" value="MFC3033476.1"/>
    <property type="molecule type" value="Genomic_DNA"/>
</dbReference>
<dbReference type="SMART" id="SM01118">
    <property type="entry name" value="CYTH"/>
    <property type="match status" value="1"/>
</dbReference>
<gene>
    <name evidence="3" type="ORF">ACFOEE_13185</name>
</gene>
<keyword evidence="4" id="KW-1185">Reference proteome</keyword>
<organism evidence="3 4">
    <name type="scientific">Pseudoalteromonas fenneropenaei</name>
    <dbReference type="NCBI Taxonomy" id="1737459"/>
    <lineage>
        <taxon>Bacteria</taxon>
        <taxon>Pseudomonadati</taxon>
        <taxon>Pseudomonadota</taxon>
        <taxon>Gammaproteobacteria</taxon>
        <taxon>Alteromonadales</taxon>
        <taxon>Pseudoalteromonadaceae</taxon>
        <taxon>Pseudoalteromonas</taxon>
    </lineage>
</organism>